<accession>A0A3M7P962</accession>
<dbReference type="InterPro" id="IPR011598">
    <property type="entry name" value="bHLH_dom"/>
</dbReference>
<dbReference type="GO" id="GO:0005634">
    <property type="term" value="C:nucleus"/>
    <property type="evidence" value="ECO:0007669"/>
    <property type="project" value="UniProtKB-SubCell"/>
</dbReference>
<dbReference type="Gene3D" id="4.10.280.10">
    <property type="entry name" value="Helix-loop-helix DNA-binding domain"/>
    <property type="match status" value="1"/>
</dbReference>
<comment type="caution">
    <text evidence="8">The sequence shown here is derived from an EMBL/GenBank/DDBJ whole genome shotgun (WGS) entry which is preliminary data.</text>
</comment>
<keyword evidence="9" id="KW-1185">Reference proteome</keyword>
<protein>
    <submittedName>
        <fullName evidence="8">MLX-interacting-like isoform X2</fullName>
    </submittedName>
</protein>
<comment type="subcellular location">
    <subcellularLocation>
        <location evidence="1">Nucleus</location>
    </subcellularLocation>
</comment>
<proteinExistence type="predicted"/>
<dbReference type="STRING" id="10195.A0A3M7P962"/>
<keyword evidence="5" id="KW-0539">Nucleus</keyword>
<feature type="region of interest" description="Disordered" evidence="6">
    <location>
        <begin position="298"/>
        <end position="345"/>
    </location>
</feature>
<dbReference type="GO" id="GO:0000981">
    <property type="term" value="F:DNA-binding transcription factor activity, RNA polymerase II-specific"/>
    <property type="evidence" value="ECO:0007669"/>
    <property type="project" value="TreeGrafter"/>
</dbReference>
<feature type="compositionally biased region" description="Polar residues" evidence="6">
    <location>
        <begin position="204"/>
        <end position="215"/>
    </location>
</feature>
<name>A0A3M7P962_BRAPC</name>
<evidence type="ECO:0000259" key="7">
    <source>
        <dbReference type="PROSITE" id="PS50888"/>
    </source>
</evidence>
<feature type="region of interest" description="Disordered" evidence="6">
    <location>
        <begin position="204"/>
        <end position="257"/>
    </location>
</feature>
<feature type="compositionally biased region" description="Low complexity" evidence="6">
    <location>
        <begin position="235"/>
        <end position="249"/>
    </location>
</feature>
<dbReference type="AlphaFoldDB" id="A0A3M7P962"/>
<dbReference type="InterPro" id="IPR036638">
    <property type="entry name" value="HLH_DNA-bd_sf"/>
</dbReference>
<evidence type="ECO:0000313" key="8">
    <source>
        <dbReference type="EMBL" id="RMZ95625.1"/>
    </source>
</evidence>
<feature type="region of interest" description="Disordered" evidence="6">
    <location>
        <begin position="102"/>
        <end position="121"/>
    </location>
</feature>
<dbReference type="GO" id="GO:0000978">
    <property type="term" value="F:RNA polymerase II cis-regulatory region sequence-specific DNA binding"/>
    <property type="evidence" value="ECO:0007669"/>
    <property type="project" value="TreeGrafter"/>
</dbReference>
<feature type="region of interest" description="Disordered" evidence="6">
    <location>
        <begin position="137"/>
        <end position="162"/>
    </location>
</feature>
<feature type="compositionally biased region" description="Polar residues" evidence="6">
    <location>
        <begin position="320"/>
        <end position="345"/>
    </location>
</feature>
<dbReference type="SUPFAM" id="SSF47459">
    <property type="entry name" value="HLH, helix-loop-helix DNA-binding domain"/>
    <property type="match status" value="1"/>
</dbReference>
<keyword evidence="2" id="KW-0805">Transcription regulation</keyword>
<evidence type="ECO:0000256" key="5">
    <source>
        <dbReference type="ARBA" id="ARBA00023242"/>
    </source>
</evidence>
<dbReference type="GO" id="GO:0046983">
    <property type="term" value="F:protein dimerization activity"/>
    <property type="evidence" value="ECO:0007669"/>
    <property type="project" value="InterPro"/>
</dbReference>
<dbReference type="PROSITE" id="PS50888">
    <property type="entry name" value="BHLH"/>
    <property type="match status" value="1"/>
</dbReference>
<dbReference type="Proteomes" id="UP000276133">
    <property type="component" value="Unassembled WGS sequence"/>
</dbReference>
<feature type="compositionally biased region" description="Polar residues" evidence="6">
    <location>
        <begin position="145"/>
        <end position="157"/>
    </location>
</feature>
<keyword evidence="3" id="KW-0238">DNA-binding</keyword>
<dbReference type="CDD" id="cd11405">
    <property type="entry name" value="bHLHzip_MLXIP_like"/>
    <property type="match status" value="1"/>
</dbReference>
<dbReference type="PANTHER" id="PTHR15741">
    <property type="entry name" value="BASIC HELIX-LOOP-HELIX ZIP TRANSCRIPTION FACTOR"/>
    <property type="match status" value="1"/>
</dbReference>
<evidence type="ECO:0000256" key="3">
    <source>
        <dbReference type="ARBA" id="ARBA00023125"/>
    </source>
</evidence>
<feature type="domain" description="BHLH" evidence="7">
    <location>
        <begin position="339"/>
        <end position="393"/>
    </location>
</feature>
<evidence type="ECO:0000313" key="9">
    <source>
        <dbReference type="Proteomes" id="UP000276133"/>
    </source>
</evidence>
<organism evidence="8 9">
    <name type="scientific">Brachionus plicatilis</name>
    <name type="common">Marine rotifer</name>
    <name type="synonym">Brachionus muelleri</name>
    <dbReference type="NCBI Taxonomy" id="10195"/>
    <lineage>
        <taxon>Eukaryota</taxon>
        <taxon>Metazoa</taxon>
        <taxon>Spiralia</taxon>
        <taxon>Gnathifera</taxon>
        <taxon>Rotifera</taxon>
        <taxon>Eurotatoria</taxon>
        <taxon>Monogononta</taxon>
        <taxon>Pseudotrocha</taxon>
        <taxon>Ploima</taxon>
        <taxon>Brachionidae</taxon>
        <taxon>Brachionus</taxon>
    </lineage>
</organism>
<gene>
    <name evidence="8" type="ORF">BpHYR1_051802</name>
</gene>
<dbReference type="Pfam" id="PF00010">
    <property type="entry name" value="HLH"/>
    <property type="match status" value="1"/>
</dbReference>
<dbReference type="InterPro" id="IPR052207">
    <property type="entry name" value="Max-like/E-box_TFs"/>
</dbReference>
<sequence length="539" mass="59861">MISPKFQLNEKFTYLLKKLDYTFNDLKKSLLFSKSAFSANEKICQLKNLPILNSNRWNGKLNLSSSDQALSGNVNNSIKMPTSLSQINSSLTINSMQYPVSNNVPNQSVRRSSSSQLQPNSSNTIRNLLALNSPALSGIPASISPPKQTSNSMRISDNMSNVLNSNSQNSSIVIVPSEAKTKADSLSISNLLNSNIIVSQHTEAPMSQTMSQEQFMDQVKPPPSKRGRKNVESGNSRSNSKTKSATTSKTRAEESVQSTQLNTLIIADSIEGLSSSSPSPSQKFSNFNSFSLQNQSFASTDSNYGDYTPKYKSGPYAKQQEMSYPSKLNRSDSLNSVNTDSANLSTAEQKRRCNIQQGFDRLQILVPALKDGKSLKVSKAVMLQKTSEYIKELQLARQKRVSDLEVFKREIDELSDKIAECQNELPVSGVSVVGNLNKTEIFEQKFYAHAKDKAMVNWKFYLFSLILKPLFDSFIQTVNTSCKEDMERTFQEWQAKFCSLAQLRPLASNALRTLSRNTSVLTEPAKLPEECITAALSQV</sequence>
<keyword evidence="4" id="KW-0804">Transcription</keyword>
<dbReference type="PANTHER" id="PTHR15741:SF37">
    <property type="entry name" value="LD38259P"/>
    <property type="match status" value="1"/>
</dbReference>
<reference evidence="8 9" key="1">
    <citation type="journal article" date="2018" name="Sci. Rep.">
        <title>Genomic signatures of local adaptation to the degree of environmental predictability in rotifers.</title>
        <authorList>
            <person name="Franch-Gras L."/>
            <person name="Hahn C."/>
            <person name="Garcia-Roger E.M."/>
            <person name="Carmona M.J."/>
            <person name="Serra M."/>
            <person name="Gomez A."/>
        </authorList>
    </citation>
    <scope>NUCLEOTIDE SEQUENCE [LARGE SCALE GENOMIC DNA]</scope>
    <source>
        <strain evidence="8">HYR1</strain>
    </source>
</reference>
<dbReference type="EMBL" id="REGN01012359">
    <property type="protein sequence ID" value="RMZ95625.1"/>
    <property type="molecule type" value="Genomic_DNA"/>
</dbReference>
<evidence type="ECO:0000256" key="6">
    <source>
        <dbReference type="SAM" id="MobiDB-lite"/>
    </source>
</evidence>
<evidence type="ECO:0000256" key="2">
    <source>
        <dbReference type="ARBA" id="ARBA00023015"/>
    </source>
</evidence>
<dbReference type="SMART" id="SM00353">
    <property type="entry name" value="HLH"/>
    <property type="match status" value="1"/>
</dbReference>
<dbReference type="OrthoDB" id="6022628at2759"/>
<evidence type="ECO:0000256" key="4">
    <source>
        <dbReference type="ARBA" id="ARBA00023163"/>
    </source>
</evidence>
<evidence type="ECO:0000256" key="1">
    <source>
        <dbReference type="ARBA" id="ARBA00004123"/>
    </source>
</evidence>